<dbReference type="GO" id="GO:0005501">
    <property type="term" value="F:retinoid binding"/>
    <property type="evidence" value="ECO:0007669"/>
    <property type="project" value="InterPro"/>
</dbReference>
<gene>
    <name evidence="1" type="ORF">TELCIR_22457</name>
</gene>
<dbReference type="EMBL" id="KZ382159">
    <property type="protein sequence ID" value="PIO56148.1"/>
    <property type="molecule type" value="Genomic_DNA"/>
</dbReference>
<dbReference type="GO" id="GO:0034632">
    <property type="term" value="F:retinol transmembrane transporter activity"/>
    <property type="evidence" value="ECO:0007669"/>
    <property type="project" value="InterPro"/>
</dbReference>
<accession>A0A2G9TE41</accession>
<keyword evidence="2" id="KW-1185">Reference proteome</keyword>
<dbReference type="AlphaFoldDB" id="A0A2G9TE41"/>
<dbReference type="OrthoDB" id="5809145at2759"/>
<reference evidence="1 2" key="1">
    <citation type="submission" date="2015-09" db="EMBL/GenBank/DDBJ databases">
        <title>Draft genome of the parasitic nematode Teladorsagia circumcincta isolate WARC Sus (inbred).</title>
        <authorList>
            <person name="Mitreva M."/>
        </authorList>
    </citation>
    <scope>NUCLEOTIDE SEQUENCE [LARGE SCALE GENOMIC DNA]</scope>
    <source>
        <strain evidence="1 2">S</strain>
    </source>
</reference>
<organism evidence="1 2">
    <name type="scientific">Teladorsagia circumcincta</name>
    <name type="common">Brown stomach worm</name>
    <name type="synonym">Ostertagia circumcincta</name>
    <dbReference type="NCBI Taxonomy" id="45464"/>
    <lineage>
        <taxon>Eukaryota</taxon>
        <taxon>Metazoa</taxon>
        <taxon>Ecdysozoa</taxon>
        <taxon>Nematoda</taxon>
        <taxon>Chromadorea</taxon>
        <taxon>Rhabditida</taxon>
        <taxon>Rhabditina</taxon>
        <taxon>Rhabditomorpha</taxon>
        <taxon>Strongyloidea</taxon>
        <taxon>Trichostrongylidae</taxon>
        <taxon>Teladorsagia</taxon>
    </lineage>
</organism>
<sequence length="78" mass="8953">IEKAGTWFLMARFDEMALDTYAMVMRLTTVSETTAVLRALPGEPLDCFTRVFTVREIQNGTDYYYELHFEASSKNSTT</sequence>
<protein>
    <submittedName>
        <fullName evidence="1">Uncharacterized protein</fullName>
    </submittedName>
</protein>
<dbReference type="Proteomes" id="UP000230423">
    <property type="component" value="Unassembled WGS sequence"/>
</dbReference>
<feature type="non-terminal residue" evidence="1">
    <location>
        <position position="1"/>
    </location>
</feature>
<evidence type="ECO:0000313" key="1">
    <source>
        <dbReference type="EMBL" id="PIO56148.1"/>
    </source>
</evidence>
<name>A0A2G9TE41_TELCI</name>
<dbReference type="PANTHER" id="PTHR11873:SF0">
    <property type="entry name" value="LIPOCALIN-RELATED PROTEIN"/>
    <property type="match status" value="1"/>
</dbReference>
<proteinExistence type="predicted"/>
<feature type="non-terminal residue" evidence="1">
    <location>
        <position position="78"/>
    </location>
</feature>
<evidence type="ECO:0000313" key="2">
    <source>
        <dbReference type="Proteomes" id="UP000230423"/>
    </source>
</evidence>
<dbReference type="PANTHER" id="PTHR11873">
    <property type="entry name" value="RETINOL-BINDING PROTEIN 4"/>
    <property type="match status" value="1"/>
</dbReference>
<dbReference type="InterPro" id="IPR002449">
    <property type="entry name" value="Retinol-bd/Purpurin"/>
</dbReference>